<dbReference type="CDD" id="cd07262">
    <property type="entry name" value="VOC_like"/>
    <property type="match status" value="1"/>
</dbReference>
<keyword evidence="3" id="KW-1185">Reference proteome</keyword>
<dbReference type="AlphaFoldDB" id="D3F3J5"/>
<dbReference type="OrthoDB" id="5242506at2"/>
<reference evidence="3" key="2">
    <citation type="submission" date="2010-01" db="EMBL/GenBank/DDBJ databases">
        <title>The complete genome of Conexibacter woesei DSM 14684.</title>
        <authorList>
            <consortium name="US DOE Joint Genome Institute (JGI-PGF)"/>
            <person name="Lucas S."/>
            <person name="Copeland A."/>
            <person name="Lapidus A."/>
            <person name="Glavina del Rio T."/>
            <person name="Dalin E."/>
            <person name="Tice H."/>
            <person name="Bruce D."/>
            <person name="Goodwin L."/>
            <person name="Pitluck S."/>
            <person name="Kyrpides N."/>
            <person name="Mavromatis K."/>
            <person name="Ivanova N."/>
            <person name="Mikhailova N."/>
            <person name="Chertkov O."/>
            <person name="Brettin T."/>
            <person name="Detter J.C."/>
            <person name="Han C."/>
            <person name="Larimer F."/>
            <person name="Land M."/>
            <person name="Hauser L."/>
            <person name="Markowitz V."/>
            <person name="Cheng J.-F."/>
            <person name="Hugenholtz P."/>
            <person name="Woyke T."/>
            <person name="Wu D."/>
            <person name="Pukall R."/>
            <person name="Steenblock K."/>
            <person name="Schneider S."/>
            <person name="Klenk H.-P."/>
            <person name="Eisen J.A."/>
        </authorList>
    </citation>
    <scope>NUCLEOTIDE SEQUENCE [LARGE SCALE GENOMIC DNA]</scope>
    <source>
        <strain evidence="3">DSM 14684 / CIP 108061 / JCM 11494 / NBRC 100937 / ID131577</strain>
    </source>
</reference>
<dbReference type="Proteomes" id="UP000008229">
    <property type="component" value="Chromosome"/>
</dbReference>
<dbReference type="RefSeq" id="WP_012935411.1">
    <property type="nucleotide sequence ID" value="NC_013739.1"/>
</dbReference>
<dbReference type="GO" id="GO:0051213">
    <property type="term" value="F:dioxygenase activity"/>
    <property type="evidence" value="ECO:0007669"/>
    <property type="project" value="UniProtKB-KW"/>
</dbReference>
<keyword evidence="2" id="KW-0223">Dioxygenase</keyword>
<dbReference type="KEGG" id="cwo:Cwoe_3943"/>
<feature type="domain" description="VOC" evidence="1">
    <location>
        <begin position="1"/>
        <end position="116"/>
    </location>
</feature>
<dbReference type="HOGENOM" id="CLU_1358519_0_0_11"/>
<dbReference type="PANTHER" id="PTHR35006:SF2">
    <property type="entry name" value="GLYOXALASE FAMILY PROTEIN (AFU_ORTHOLOGUE AFUA_5G14830)"/>
    <property type="match status" value="1"/>
</dbReference>
<dbReference type="InterPro" id="IPR004360">
    <property type="entry name" value="Glyas_Fos-R_dOase_dom"/>
</dbReference>
<gene>
    <name evidence="2" type="ordered locus">Cwoe_3943</name>
</gene>
<evidence type="ECO:0000313" key="3">
    <source>
        <dbReference type="Proteomes" id="UP000008229"/>
    </source>
</evidence>
<dbReference type="Pfam" id="PF00903">
    <property type="entry name" value="Glyoxalase"/>
    <property type="match status" value="1"/>
</dbReference>
<evidence type="ECO:0000259" key="1">
    <source>
        <dbReference type="PROSITE" id="PS51819"/>
    </source>
</evidence>
<organism evidence="2 3">
    <name type="scientific">Conexibacter woesei (strain DSM 14684 / CCUG 47730 / CIP 108061 / JCM 11494 / NBRC 100937 / ID131577)</name>
    <dbReference type="NCBI Taxonomy" id="469383"/>
    <lineage>
        <taxon>Bacteria</taxon>
        <taxon>Bacillati</taxon>
        <taxon>Actinomycetota</taxon>
        <taxon>Thermoleophilia</taxon>
        <taxon>Solirubrobacterales</taxon>
        <taxon>Conexibacteraceae</taxon>
        <taxon>Conexibacter</taxon>
    </lineage>
</organism>
<dbReference type="eggNOG" id="COG0346">
    <property type="taxonomic scope" value="Bacteria"/>
</dbReference>
<keyword evidence="2" id="KW-0560">Oxidoreductase</keyword>
<dbReference type="InterPro" id="IPR029068">
    <property type="entry name" value="Glyas_Bleomycin-R_OHBP_Dase"/>
</dbReference>
<accession>D3F3J5</accession>
<dbReference type="PANTHER" id="PTHR35006">
    <property type="entry name" value="GLYOXALASE FAMILY PROTEIN (AFU_ORTHOLOGUE AFUA_5G14830)"/>
    <property type="match status" value="1"/>
</dbReference>
<name>D3F3J5_CONWI</name>
<dbReference type="Gene3D" id="3.10.180.10">
    <property type="entry name" value="2,3-Dihydroxybiphenyl 1,2-Dioxygenase, domain 1"/>
    <property type="match status" value="1"/>
</dbReference>
<protein>
    <submittedName>
        <fullName evidence="2">Glyoxalase/bleomycin resistance protein/dioxygenase</fullName>
    </submittedName>
</protein>
<reference evidence="2 3" key="1">
    <citation type="journal article" date="2010" name="Stand. Genomic Sci.">
        <title>Complete genome sequence of Conexibacter woesei type strain (ID131577).</title>
        <authorList>
            <person name="Pukall R."/>
            <person name="Lapidus A."/>
            <person name="Glavina Del Rio T."/>
            <person name="Copeland A."/>
            <person name="Tice H."/>
            <person name="Cheng J.-F."/>
            <person name="Lucas S."/>
            <person name="Chen F."/>
            <person name="Nolan M."/>
            <person name="Bruce D."/>
            <person name="Goodwin L."/>
            <person name="Pitluck S."/>
            <person name="Mavromatis K."/>
            <person name="Ivanova N."/>
            <person name="Ovchinnikova G."/>
            <person name="Pati A."/>
            <person name="Chen A."/>
            <person name="Palaniappan K."/>
            <person name="Land M."/>
            <person name="Hauser L."/>
            <person name="Chang Y.-J."/>
            <person name="Jeffries C.D."/>
            <person name="Chain P."/>
            <person name="Meincke L."/>
            <person name="Sims D."/>
            <person name="Brettin T."/>
            <person name="Detter J.C."/>
            <person name="Rohde M."/>
            <person name="Goeker M."/>
            <person name="Bristow J."/>
            <person name="Eisen J.A."/>
            <person name="Markowitz V."/>
            <person name="Kyrpides N.C."/>
            <person name="Klenk H.-P."/>
            <person name="Hugenholtz P."/>
        </authorList>
    </citation>
    <scope>NUCLEOTIDE SEQUENCE [LARGE SCALE GENOMIC DNA]</scope>
    <source>
        <strain evidence="3">DSM 14684 / CIP 108061 / JCM 11494 / NBRC 100937 / ID131577</strain>
    </source>
</reference>
<dbReference type="EMBL" id="CP001854">
    <property type="protein sequence ID" value="ADB52360.1"/>
    <property type="molecule type" value="Genomic_DNA"/>
</dbReference>
<dbReference type="STRING" id="469383.Cwoe_3943"/>
<dbReference type="InterPro" id="IPR037523">
    <property type="entry name" value="VOC_core"/>
</dbReference>
<proteinExistence type="predicted"/>
<dbReference type="SUPFAM" id="SSF54593">
    <property type="entry name" value="Glyoxalase/Bleomycin resistance protein/Dihydroxybiphenyl dioxygenase"/>
    <property type="match status" value="1"/>
</dbReference>
<sequence length="201" mass="21346">MFERVTIRVADRAASERFYDAVLTTLGIARTGSDDEHVRWGDFALAHATAEDPPTHGLHVGFVAPSEAAVDAFWAAGTQAGYRDDGPPGPRPQYRDDYYGAFLLDPDGNSVEAVRHGALRGDGNVDHLWLRVTDVAAAMRSYAAIAPEAALRLALDTPERVRFGRAGDGGGSLSLVAGAPPTEHLQIAFTTGVAVDHPPSS</sequence>
<dbReference type="PROSITE" id="PS51819">
    <property type="entry name" value="VOC"/>
    <property type="match status" value="1"/>
</dbReference>
<evidence type="ECO:0000313" key="2">
    <source>
        <dbReference type="EMBL" id="ADB52360.1"/>
    </source>
</evidence>